<proteinExistence type="predicted"/>
<sequence>MENNQTKTFTEEEVNKIIQSENDKIRTEYSNKIKTIEEELNKYKPKEKSENEIELENKIKQLEQKEKELAAKENQFKINNILETNGLPTQLGKYLNATGVQDLESYVGEVKEIINKQIINSSFKPSNHGGNKGITKEEFKNMSYEQQLNLYNSNKELYNQLSQ</sequence>
<feature type="coiled-coil region" evidence="1">
    <location>
        <begin position="46"/>
        <end position="79"/>
    </location>
</feature>
<dbReference type="RefSeq" id="WP_307355732.1">
    <property type="nucleotide sequence ID" value="NZ_BAAACJ010000001.1"/>
</dbReference>
<evidence type="ECO:0000313" key="3">
    <source>
        <dbReference type="Proteomes" id="UP001224418"/>
    </source>
</evidence>
<dbReference type="EMBL" id="JAUSWN010000011">
    <property type="protein sequence ID" value="MDQ0479783.1"/>
    <property type="molecule type" value="Genomic_DNA"/>
</dbReference>
<evidence type="ECO:0000256" key="1">
    <source>
        <dbReference type="SAM" id="Coils"/>
    </source>
</evidence>
<organism evidence="2 3">
    <name type="scientific">Hathewaya limosa</name>
    <name type="common">Clostridium limosum</name>
    <dbReference type="NCBI Taxonomy" id="1536"/>
    <lineage>
        <taxon>Bacteria</taxon>
        <taxon>Bacillati</taxon>
        <taxon>Bacillota</taxon>
        <taxon>Clostridia</taxon>
        <taxon>Eubacteriales</taxon>
        <taxon>Clostridiaceae</taxon>
        <taxon>Hathewaya</taxon>
    </lineage>
</organism>
<protein>
    <recommendedName>
        <fullName evidence="4">DUF4355 domain-containing protein</fullName>
    </recommendedName>
</protein>
<name>A0ABU0JUH8_HATLI</name>
<accession>A0ABU0JUH8</accession>
<evidence type="ECO:0008006" key="4">
    <source>
        <dbReference type="Google" id="ProtNLM"/>
    </source>
</evidence>
<evidence type="ECO:0000313" key="2">
    <source>
        <dbReference type="EMBL" id="MDQ0479783.1"/>
    </source>
</evidence>
<dbReference type="Pfam" id="PF14265">
    <property type="entry name" value="DUF4355"/>
    <property type="match status" value="1"/>
</dbReference>
<keyword evidence="3" id="KW-1185">Reference proteome</keyword>
<dbReference type="InterPro" id="IPR025580">
    <property type="entry name" value="Gp46"/>
</dbReference>
<gene>
    <name evidence="2" type="ORF">QOZ93_001525</name>
</gene>
<comment type="caution">
    <text evidence="2">The sequence shown here is derived from an EMBL/GenBank/DDBJ whole genome shotgun (WGS) entry which is preliminary data.</text>
</comment>
<keyword evidence="1" id="KW-0175">Coiled coil</keyword>
<reference evidence="2 3" key="1">
    <citation type="submission" date="2023-07" db="EMBL/GenBank/DDBJ databases">
        <title>Genomic Encyclopedia of Type Strains, Phase IV (KMG-IV): sequencing the most valuable type-strain genomes for metagenomic binning, comparative biology and taxonomic classification.</title>
        <authorList>
            <person name="Goeker M."/>
        </authorList>
    </citation>
    <scope>NUCLEOTIDE SEQUENCE [LARGE SCALE GENOMIC DNA]</scope>
    <source>
        <strain evidence="2 3">DSM 1400</strain>
    </source>
</reference>
<dbReference type="Proteomes" id="UP001224418">
    <property type="component" value="Unassembled WGS sequence"/>
</dbReference>